<feature type="transmembrane region" description="Helical" evidence="16">
    <location>
        <begin position="997"/>
        <end position="1017"/>
    </location>
</feature>
<evidence type="ECO:0000256" key="15">
    <source>
        <dbReference type="PIRSR" id="PIRSR606539-3"/>
    </source>
</evidence>
<dbReference type="AlphaFoldDB" id="A0A834C6Q8"/>
<evidence type="ECO:0000256" key="7">
    <source>
        <dbReference type="ARBA" id="ARBA00022840"/>
    </source>
</evidence>
<dbReference type="InterPro" id="IPR023299">
    <property type="entry name" value="ATPase_P-typ_cyto_dom_N"/>
</dbReference>
<evidence type="ECO:0000256" key="3">
    <source>
        <dbReference type="ARBA" id="ARBA00008109"/>
    </source>
</evidence>
<feature type="binding site" evidence="15">
    <location>
        <position position="429"/>
    </location>
    <ligand>
        <name>Mg(2+)</name>
        <dbReference type="ChEBI" id="CHEBI:18420"/>
    </ligand>
</feature>
<feature type="binding site" evidence="14">
    <location>
        <position position="621"/>
    </location>
    <ligand>
        <name>ATP</name>
        <dbReference type="ChEBI" id="CHEBI:30616"/>
    </ligand>
</feature>
<dbReference type="FunFam" id="3.40.50.1000:FF:000130">
    <property type="entry name" value="Phospholipid-transporting ATPase"/>
    <property type="match status" value="1"/>
</dbReference>
<evidence type="ECO:0000256" key="12">
    <source>
        <dbReference type="ARBA" id="ARBA00034036"/>
    </source>
</evidence>
<evidence type="ECO:0000256" key="5">
    <source>
        <dbReference type="ARBA" id="ARBA00022723"/>
    </source>
</evidence>
<dbReference type="EMBL" id="WKFB01000415">
    <property type="protein sequence ID" value="KAF6723790.1"/>
    <property type="molecule type" value="Genomic_DNA"/>
</dbReference>
<feature type="binding site" evidence="14">
    <location>
        <position position="800"/>
    </location>
    <ligand>
        <name>ATP</name>
        <dbReference type="ChEBI" id="CHEBI:30616"/>
    </ligand>
</feature>
<evidence type="ECO:0000256" key="17">
    <source>
        <dbReference type="SAM" id="MobiDB-lite"/>
    </source>
</evidence>
<feature type="binding site" evidence="14">
    <location>
        <position position="829"/>
    </location>
    <ligand>
        <name>ATP</name>
        <dbReference type="ChEBI" id="CHEBI:30616"/>
    </ligand>
</feature>
<dbReference type="SUPFAM" id="SSF56784">
    <property type="entry name" value="HAD-like"/>
    <property type="match status" value="1"/>
</dbReference>
<proteinExistence type="inferred from homology"/>
<dbReference type="GO" id="GO:0016887">
    <property type="term" value="F:ATP hydrolysis activity"/>
    <property type="evidence" value="ECO:0007669"/>
    <property type="project" value="InterPro"/>
</dbReference>
<dbReference type="InterPro" id="IPR018303">
    <property type="entry name" value="ATPase_P-typ_P_site"/>
</dbReference>
<dbReference type="SFLD" id="SFLDG00002">
    <property type="entry name" value="C1.7:_P-type_atpase_like"/>
    <property type="match status" value="1"/>
</dbReference>
<gene>
    <name evidence="20" type="ORF">FQA47_019446</name>
</gene>
<keyword evidence="10 16" id="KW-1133">Transmembrane helix</keyword>
<evidence type="ECO:0000256" key="8">
    <source>
        <dbReference type="ARBA" id="ARBA00022842"/>
    </source>
</evidence>
<dbReference type="InterPro" id="IPR006539">
    <property type="entry name" value="P-type_ATPase_IV"/>
</dbReference>
<evidence type="ECO:0000313" key="20">
    <source>
        <dbReference type="EMBL" id="KAF6723790.1"/>
    </source>
</evidence>
<keyword evidence="8 15" id="KW-0460">Magnesium</keyword>
<dbReference type="InterPro" id="IPR008250">
    <property type="entry name" value="ATPase_P-typ_transduc_dom_A_sf"/>
</dbReference>
<dbReference type="Pfam" id="PF16212">
    <property type="entry name" value="PhoLip_ATPase_C"/>
    <property type="match status" value="1"/>
</dbReference>
<feature type="binding site" evidence="14">
    <location>
        <position position="565"/>
    </location>
    <ligand>
        <name>ATP</name>
        <dbReference type="ChEBI" id="CHEBI:30616"/>
    </ligand>
</feature>
<feature type="transmembrane region" description="Helical" evidence="16">
    <location>
        <begin position="1064"/>
        <end position="1087"/>
    </location>
</feature>
<evidence type="ECO:0000256" key="2">
    <source>
        <dbReference type="ARBA" id="ARBA00004141"/>
    </source>
</evidence>
<dbReference type="GO" id="GO:0140326">
    <property type="term" value="F:ATPase-coupled intramembrane lipid transporter activity"/>
    <property type="evidence" value="ECO:0007669"/>
    <property type="project" value="UniProtKB-EC"/>
</dbReference>
<comment type="cofactor">
    <cofactor evidence="1 15">
        <name>Mg(2+)</name>
        <dbReference type="ChEBI" id="CHEBI:18420"/>
    </cofactor>
</comment>
<feature type="binding site" evidence="14">
    <location>
        <position position="830"/>
    </location>
    <ligand>
        <name>ATP</name>
        <dbReference type="ChEBI" id="CHEBI:30616"/>
    </ligand>
</feature>
<feature type="transmembrane region" description="Helical" evidence="16">
    <location>
        <begin position="882"/>
        <end position="901"/>
    </location>
</feature>
<evidence type="ECO:0000256" key="16">
    <source>
        <dbReference type="RuleBase" id="RU362033"/>
    </source>
</evidence>
<dbReference type="GO" id="GO:0007030">
    <property type="term" value="P:Golgi organization"/>
    <property type="evidence" value="ECO:0007669"/>
    <property type="project" value="TreeGrafter"/>
</dbReference>
<dbReference type="Proteomes" id="UP000646548">
    <property type="component" value="Unassembled WGS sequence"/>
</dbReference>
<keyword evidence="9 16" id="KW-1278">Translocase</keyword>
<feature type="active site" description="4-aspartylphosphate intermediate" evidence="13">
    <location>
        <position position="427"/>
    </location>
</feature>
<dbReference type="InterPro" id="IPR032630">
    <property type="entry name" value="P_typ_ATPase_c"/>
</dbReference>
<comment type="catalytic activity">
    <reaction evidence="12 16">
        <text>ATP + H2O + phospholipidSide 1 = ADP + phosphate + phospholipidSide 2.</text>
        <dbReference type="EC" id="7.6.2.1"/>
    </reaction>
</comment>
<keyword evidence="11 16" id="KW-0472">Membrane</keyword>
<evidence type="ECO:0000256" key="6">
    <source>
        <dbReference type="ARBA" id="ARBA00022741"/>
    </source>
</evidence>
<dbReference type="EC" id="7.6.2.1" evidence="16"/>
<feature type="domain" description="P-type ATPase C-terminal" evidence="19">
    <location>
        <begin position="852"/>
        <end position="1096"/>
    </location>
</feature>
<dbReference type="NCBIfam" id="TIGR01494">
    <property type="entry name" value="ATPase_P-type"/>
    <property type="match status" value="1"/>
</dbReference>
<feature type="binding site" evidence="14">
    <location>
        <position position="524"/>
    </location>
    <ligand>
        <name>ATP</name>
        <dbReference type="ChEBI" id="CHEBI:30616"/>
    </ligand>
</feature>
<dbReference type="PROSITE" id="PS00154">
    <property type="entry name" value="ATPASE_E1_E2"/>
    <property type="match status" value="1"/>
</dbReference>
<comment type="caution">
    <text evidence="20">The sequence shown here is derived from an EMBL/GenBank/DDBJ whole genome shotgun (WGS) entry which is preliminary data.</text>
</comment>
<dbReference type="InterPro" id="IPR036412">
    <property type="entry name" value="HAD-like_sf"/>
</dbReference>
<dbReference type="InterPro" id="IPR032631">
    <property type="entry name" value="P-type_ATPase_N"/>
</dbReference>
<dbReference type="SUPFAM" id="SSF81653">
    <property type="entry name" value="Calcium ATPase, transduction domain A"/>
    <property type="match status" value="1"/>
</dbReference>
<comment type="subcellular location">
    <subcellularLocation>
        <location evidence="2 16">Membrane</location>
        <topology evidence="2 16">Multi-pass membrane protein</topology>
    </subcellularLocation>
</comment>
<dbReference type="PANTHER" id="PTHR24092">
    <property type="entry name" value="PROBABLE PHOSPHOLIPID-TRANSPORTING ATPASE"/>
    <property type="match status" value="1"/>
</dbReference>
<dbReference type="SFLD" id="SFLDS00003">
    <property type="entry name" value="Haloacid_Dehalogenase"/>
    <property type="match status" value="1"/>
</dbReference>
<dbReference type="PRINTS" id="PR00119">
    <property type="entry name" value="CATATPASE"/>
</dbReference>
<dbReference type="GO" id="GO:0005802">
    <property type="term" value="C:trans-Golgi network"/>
    <property type="evidence" value="ECO:0007669"/>
    <property type="project" value="TreeGrafter"/>
</dbReference>
<feature type="transmembrane region" description="Helical" evidence="16">
    <location>
        <begin position="67"/>
        <end position="88"/>
    </location>
</feature>
<evidence type="ECO:0000256" key="4">
    <source>
        <dbReference type="ARBA" id="ARBA00022692"/>
    </source>
</evidence>
<dbReference type="PANTHER" id="PTHR24092:SF198">
    <property type="entry name" value="PHOSPHOLIPID-TRANSPORTING ATPASE"/>
    <property type="match status" value="1"/>
</dbReference>
<dbReference type="GO" id="GO:0005524">
    <property type="term" value="F:ATP binding"/>
    <property type="evidence" value="ECO:0007669"/>
    <property type="project" value="UniProtKB-UniRule"/>
</dbReference>
<feature type="binding site" evidence="14">
    <location>
        <position position="427"/>
    </location>
    <ligand>
        <name>ATP</name>
        <dbReference type="ChEBI" id="CHEBI:30616"/>
    </ligand>
</feature>
<feature type="binding site" evidence="14">
    <location>
        <position position="702"/>
    </location>
    <ligand>
        <name>ATP</name>
        <dbReference type="ChEBI" id="CHEBI:30616"/>
    </ligand>
</feature>
<dbReference type="InterPro" id="IPR023298">
    <property type="entry name" value="ATPase_P-typ_TM_dom_sf"/>
</dbReference>
<dbReference type="InterPro" id="IPR023214">
    <property type="entry name" value="HAD_sf"/>
</dbReference>
<feature type="domain" description="P-type ATPase N-terminal" evidence="18">
    <location>
        <begin position="22"/>
        <end position="90"/>
    </location>
</feature>
<evidence type="ECO:0000313" key="21">
    <source>
        <dbReference type="Proteomes" id="UP000646548"/>
    </source>
</evidence>
<dbReference type="FunFam" id="3.40.1110.10:FF:000079">
    <property type="entry name" value="Phospholipid-transporting ATPase"/>
    <property type="match status" value="1"/>
</dbReference>
<feature type="binding site" evidence="14">
    <location>
        <position position="429"/>
    </location>
    <ligand>
        <name>ATP</name>
        <dbReference type="ChEBI" id="CHEBI:30616"/>
    </ligand>
</feature>
<feature type="transmembrane region" description="Helical" evidence="16">
    <location>
        <begin position="284"/>
        <end position="303"/>
    </location>
</feature>
<dbReference type="SUPFAM" id="SSF81665">
    <property type="entry name" value="Calcium ATPase, transmembrane domain M"/>
    <property type="match status" value="1"/>
</dbReference>
<evidence type="ECO:0000256" key="11">
    <source>
        <dbReference type="ARBA" id="ARBA00023136"/>
    </source>
</evidence>
<feature type="binding site" evidence="15">
    <location>
        <position position="830"/>
    </location>
    <ligand>
        <name>Mg(2+)</name>
        <dbReference type="ChEBI" id="CHEBI:18420"/>
    </ligand>
</feature>
<feature type="binding site" evidence="14">
    <location>
        <position position="428"/>
    </location>
    <ligand>
        <name>ATP</name>
        <dbReference type="ChEBI" id="CHEBI:30616"/>
    </ligand>
</feature>
<reference evidence="20" key="1">
    <citation type="journal article" name="BMC Genomics">
        <title>Long-read sequencing and de novo genome assembly of marine medaka (Oryzias melastigma).</title>
        <authorList>
            <person name="Liang P."/>
            <person name="Saqib H.S.A."/>
            <person name="Ni X."/>
            <person name="Shen Y."/>
        </authorList>
    </citation>
    <scope>NUCLEOTIDE SEQUENCE</scope>
    <source>
        <strain evidence="20">Bigg-433</strain>
    </source>
</reference>
<feature type="binding site" evidence="14">
    <location>
        <position position="806"/>
    </location>
    <ligand>
        <name>ATP</name>
        <dbReference type="ChEBI" id="CHEBI:30616"/>
    </ligand>
</feature>
<feature type="binding site" evidence="14">
    <location>
        <position position="588"/>
    </location>
    <ligand>
        <name>ATP</name>
        <dbReference type="ChEBI" id="CHEBI:30616"/>
    </ligand>
</feature>
<dbReference type="Gene3D" id="3.40.1110.10">
    <property type="entry name" value="Calcium-transporting ATPase, cytoplasmic domain N"/>
    <property type="match status" value="1"/>
</dbReference>
<feature type="transmembrane region" description="Helical" evidence="16">
    <location>
        <begin position="315"/>
        <end position="339"/>
    </location>
</feature>
<dbReference type="Pfam" id="PF16209">
    <property type="entry name" value="PhoLip_ATPase_N"/>
    <property type="match status" value="1"/>
</dbReference>
<dbReference type="GO" id="GO:0000287">
    <property type="term" value="F:magnesium ion binding"/>
    <property type="evidence" value="ECO:0007669"/>
    <property type="project" value="UniProtKB-UniRule"/>
</dbReference>
<dbReference type="InterPro" id="IPR044492">
    <property type="entry name" value="P_typ_ATPase_HD_dom"/>
</dbReference>
<feature type="transmembrane region" description="Helical" evidence="16">
    <location>
        <begin position="1024"/>
        <end position="1044"/>
    </location>
</feature>
<evidence type="ECO:0000256" key="13">
    <source>
        <dbReference type="PIRSR" id="PIRSR606539-1"/>
    </source>
</evidence>
<feature type="binding site" evidence="14">
    <location>
        <position position="704"/>
    </location>
    <ligand>
        <name>ATP</name>
        <dbReference type="ChEBI" id="CHEBI:30616"/>
    </ligand>
</feature>
<keyword evidence="5 15" id="KW-0479">Metal-binding</keyword>
<dbReference type="SFLD" id="SFLDF00027">
    <property type="entry name" value="p-type_atpase"/>
    <property type="match status" value="1"/>
</dbReference>
<evidence type="ECO:0000256" key="1">
    <source>
        <dbReference type="ARBA" id="ARBA00001946"/>
    </source>
</evidence>
<feature type="region of interest" description="Disordered" evidence="17">
    <location>
        <begin position="1106"/>
        <end position="1172"/>
    </location>
</feature>
<keyword evidence="6 14" id="KW-0547">Nucleotide-binding</keyword>
<evidence type="ECO:0000256" key="14">
    <source>
        <dbReference type="PIRSR" id="PIRSR606539-2"/>
    </source>
</evidence>
<protein>
    <recommendedName>
        <fullName evidence="16">Phospholipid-transporting ATPase</fullName>
        <ecNumber evidence="16">7.6.2.1</ecNumber>
    </recommendedName>
</protein>
<dbReference type="SUPFAM" id="SSF81660">
    <property type="entry name" value="Metal cation-transporting ATPase, ATP-binding domain N"/>
    <property type="match status" value="1"/>
</dbReference>
<evidence type="ECO:0000256" key="10">
    <source>
        <dbReference type="ARBA" id="ARBA00022989"/>
    </source>
</evidence>
<feature type="transmembrane region" description="Helical" evidence="16">
    <location>
        <begin position="359"/>
        <end position="381"/>
    </location>
</feature>
<feature type="transmembrane region" description="Helical" evidence="16">
    <location>
        <begin position="966"/>
        <end position="985"/>
    </location>
</feature>
<dbReference type="InterPro" id="IPR001757">
    <property type="entry name" value="P_typ_ATPase"/>
</dbReference>
<evidence type="ECO:0000256" key="9">
    <source>
        <dbReference type="ARBA" id="ARBA00022967"/>
    </source>
</evidence>
<sequence length="1172" mass="130975">MFQVRLCGFTWEVRANSPNYHRARQKKSFLCFQWGRYAGNAVHSHKYSPLSFLPLTLFEQFHRAANLYFLLMVVLQCVPPISSIPWYITMIPLLVVLSVRASKDLANDMARRRCDAEVNSRRCDVLLSHRFGATQWKDLCVGDILRICKDQVIPADLLLLCSSEPHSLCYVETADIDGETNLKFRQALAATHSHLGSCPSEGALAAFDGVVQCEEPNDRLYVFRGHLLWRGECHHLENEHVLLRGTVLRNTDRAYGLVVYSGADSKIMRNCGKMKLKRARTEQVLNRVVIGVSWWTAGSGGVLRRCRHVYLLGRQIVLCLLLAALLLAVGSGVFSGVVMREAGPLSALVFNGDPAYTAFLVYWSYIILLSPAMPIALYITFEVIHSVHSRFIGWDLELYWQPGDRPAQARNTSLNEELGQVGYLLSDKTGTLTQNRLLFRQCCIAGEIYGDASVRAEDVEPMDLSWNPFSRGGLHMSAPSLVEKLRGRRCPASRRFFRALALCHTVMAEWKDDSPVYQAASPDEEALVGAARELGWVFLRRSRDCVVVSELGVSRQYQLLALLDFSSRRRRMSVLVREPGGALKLYCKGADIVILERLQRNAAHLDRTERALQVFSVACLRTLCVAVRSVPEALWEQWRETLDLVAAMATAERDAQLEQLYDEMERDLQLLGVTAIEDRLQDGVPETICLFRRAGIKVWVLTGDKKETAINIGYSCELLDPDARLLDWQDVRQMLQSPDPQVGFLKAGQTALWAAGREDAPAQLSLVLTGPELAEFEQRPEWGGPFMSLARQCQAVLCCRVTPAQKAEIVKLVRKHTNAITMSIGDGANDVNMIKTAHIGVGVAGVEGGQAVQNADFGLSQFRFLQRLLLVHGRWSYRRISFFLRYFLFKTCSFALVHVWFGCFNGFSSQSLYETWFIALYTVLYSAAPVMCLAVFEQDVSAEASLRQPELYGGGQQQQLSGPRQLGLCLLHAVYASLVFFFVPFGVFNNTAYDYQTMALTVAMAATFTASAEIVLLTKYWTRFSVAAVCVSVGMFFICSRITHSGRLFQRSPSDYYFLGVSEVAFADPVVWLTALLAAWTAVLPSFSAHAFSAVLMAPDHHKVHSSAPQTAEMSSTFRRRSTMRRSSYAVSQGEGPGRIITSAVSTRNARTGKPTEAPSAAGRTMPHERHL</sequence>
<evidence type="ECO:0000259" key="18">
    <source>
        <dbReference type="Pfam" id="PF16209"/>
    </source>
</evidence>
<dbReference type="Gene3D" id="2.70.150.10">
    <property type="entry name" value="Calcium-transporting ATPase, cytoplasmic transduction domain A"/>
    <property type="match status" value="1"/>
</dbReference>
<dbReference type="NCBIfam" id="TIGR01652">
    <property type="entry name" value="ATPase-Plipid"/>
    <property type="match status" value="1"/>
</dbReference>
<keyword evidence="4 16" id="KW-0812">Transmembrane</keyword>
<organism evidence="20 21">
    <name type="scientific">Oryzias melastigma</name>
    <name type="common">Marine medaka</name>
    <dbReference type="NCBI Taxonomy" id="30732"/>
    <lineage>
        <taxon>Eukaryota</taxon>
        <taxon>Metazoa</taxon>
        <taxon>Chordata</taxon>
        <taxon>Craniata</taxon>
        <taxon>Vertebrata</taxon>
        <taxon>Euteleostomi</taxon>
        <taxon>Actinopterygii</taxon>
        <taxon>Neopterygii</taxon>
        <taxon>Teleostei</taxon>
        <taxon>Neoteleostei</taxon>
        <taxon>Acanthomorphata</taxon>
        <taxon>Ovalentaria</taxon>
        <taxon>Atherinomorphae</taxon>
        <taxon>Beloniformes</taxon>
        <taxon>Adrianichthyidae</taxon>
        <taxon>Oryziinae</taxon>
        <taxon>Oryzias</taxon>
    </lineage>
</organism>
<feature type="binding site" evidence="15">
    <location>
        <position position="826"/>
    </location>
    <ligand>
        <name>Mg(2+)</name>
        <dbReference type="ChEBI" id="CHEBI:18420"/>
    </ligand>
</feature>
<accession>A0A834C6Q8</accession>
<comment type="similarity">
    <text evidence="3 16">Belongs to the cation transport ATPase (P-type) (TC 3.A.3) family. Type IV subfamily.</text>
</comment>
<evidence type="ECO:0000259" key="19">
    <source>
        <dbReference type="Pfam" id="PF16212"/>
    </source>
</evidence>
<name>A0A834C6Q8_ORYME</name>
<dbReference type="GO" id="GO:0005886">
    <property type="term" value="C:plasma membrane"/>
    <property type="evidence" value="ECO:0007669"/>
    <property type="project" value="TreeGrafter"/>
</dbReference>
<feature type="transmembrane region" description="Helical" evidence="16">
    <location>
        <begin position="916"/>
        <end position="936"/>
    </location>
</feature>
<keyword evidence="7 14" id="KW-0067">ATP-binding</keyword>
<feature type="binding site" evidence="15">
    <location>
        <position position="427"/>
    </location>
    <ligand>
        <name>Mg(2+)</name>
        <dbReference type="ChEBI" id="CHEBI:18420"/>
    </ligand>
</feature>
<feature type="binding site" evidence="14">
    <location>
        <position position="703"/>
    </location>
    <ligand>
        <name>ATP</name>
        <dbReference type="ChEBI" id="CHEBI:30616"/>
    </ligand>
</feature>
<dbReference type="Gene3D" id="3.40.50.1000">
    <property type="entry name" value="HAD superfamily/HAD-like"/>
    <property type="match status" value="1"/>
</dbReference>
<dbReference type="Pfam" id="PF13246">
    <property type="entry name" value="Cation_ATPase"/>
    <property type="match status" value="1"/>
</dbReference>
<dbReference type="GO" id="GO:0045332">
    <property type="term" value="P:phospholipid translocation"/>
    <property type="evidence" value="ECO:0007669"/>
    <property type="project" value="TreeGrafter"/>
</dbReference>